<dbReference type="PANTHER" id="PTHR43877">
    <property type="entry name" value="AMINOALKYLPHOSPHONATE N-ACETYLTRANSFERASE-RELATED-RELATED"/>
    <property type="match status" value="1"/>
</dbReference>
<dbReference type="PANTHER" id="PTHR43877:SF2">
    <property type="entry name" value="AMINOALKYLPHOSPHONATE N-ACETYLTRANSFERASE-RELATED"/>
    <property type="match status" value="1"/>
</dbReference>
<dbReference type="SUPFAM" id="SSF55729">
    <property type="entry name" value="Acyl-CoA N-acyltransferases (Nat)"/>
    <property type="match status" value="1"/>
</dbReference>
<evidence type="ECO:0000259" key="3">
    <source>
        <dbReference type="PROSITE" id="PS51186"/>
    </source>
</evidence>
<evidence type="ECO:0000313" key="4">
    <source>
        <dbReference type="EMBL" id="PZP43583.1"/>
    </source>
</evidence>
<keyword evidence="1 4" id="KW-0808">Transferase</keyword>
<dbReference type="Gene3D" id="3.40.630.30">
    <property type="match status" value="1"/>
</dbReference>
<name>A0A2W5EM29_9SPHI</name>
<dbReference type="InterPro" id="IPR050832">
    <property type="entry name" value="Bact_Acetyltransf"/>
</dbReference>
<reference evidence="4 5" key="1">
    <citation type="submission" date="2017-11" db="EMBL/GenBank/DDBJ databases">
        <title>Infants hospitalized years apart are colonized by the same room-sourced microbial strains.</title>
        <authorList>
            <person name="Brooks B."/>
            <person name="Olm M.R."/>
            <person name="Firek B.A."/>
            <person name="Baker R."/>
            <person name="Thomas B.C."/>
            <person name="Morowitz M.J."/>
            <person name="Banfield J.F."/>
        </authorList>
    </citation>
    <scope>NUCLEOTIDE SEQUENCE [LARGE SCALE GENOMIC DNA]</scope>
    <source>
        <strain evidence="4">S2_009_000_R2_76</strain>
    </source>
</reference>
<feature type="domain" description="N-acetyltransferase" evidence="3">
    <location>
        <begin position="5"/>
        <end position="162"/>
    </location>
</feature>
<accession>A0A2W5EM29</accession>
<dbReference type="PROSITE" id="PS51186">
    <property type="entry name" value="GNAT"/>
    <property type="match status" value="1"/>
</dbReference>
<dbReference type="InterPro" id="IPR016181">
    <property type="entry name" value="Acyl_CoA_acyltransferase"/>
</dbReference>
<protein>
    <submittedName>
        <fullName evidence="4">GNAT family N-acetyltransferase</fullName>
    </submittedName>
</protein>
<sequence length="162" mass="18117">MFKNITYSRIETSDDAILAPLIKKIFEEFGIDKPGTVYTDPTTDHLSKVFENKDSIYWVAKENGNILGGCGIYPTQGLPKGYAELVKFYLSAGARGKGIGHNLMEKCFASAKEFGYSHLYLESFPTLSKAVSLYERNGFEMIDHPLGNSGHFACNIWMVKEL</sequence>
<evidence type="ECO:0000313" key="5">
    <source>
        <dbReference type="Proteomes" id="UP000249645"/>
    </source>
</evidence>
<gene>
    <name evidence="4" type="ORF">DI598_15625</name>
</gene>
<dbReference type="CDD" id="cd04301">
    <property type="entry name" value="NAT_SF"/>
    <property type="match status" value="1"/>
</dbReference>
<dbReference type="Proteomes" id="UP000249645">
    <property type="component" value="Unassembled WGS sequence"/>
</dbReference>
<dbReference type="Pfam" id="PF00583">
    <property type="entry name" value="Acetyltransf_1"/>
    <property type="match status" value="1"/>
</dbReference>
<dbReference type="EMBL" id="QFOI01000365">
    <property type="protein sequence ID" value="PZP43583.1"/>
    <property type="molecule type" value="Genomic_DNA"/>
</dbReference>
<evidence type="ECO:0000256" key="2">
    <source>
        <dbReference type="ARBA" id="ARBA00023315"/>
    </source>
</evidence>
<keyword evidence="2" id="KW-0012">Acyltransferase</keyword>
<dbReference type="GO" id="GO:0016747">
    <property type="term" value="F:acyltransferase activity, transferring groups other than amino-acyl groups"/>
    <property type="evidence" value="ECO:0007669"/>
    <property type="project" value="InterPro"/>
</dbReference>
<comment type="caution">
    <text evidence="4">The sequence shown here is derived from an EMBL/GenBank/DDBJ whole genome shotgun (WGS) entry which is preliminary data.</text>
</comment>
<evidence type="ECO:0000256" key="1">
    <source>
        <dbReference type="ARBA" id="ARBA00022679"/>
    </source>
</evidence>
<proteinExistence type="predicted"/>
<dbReference type="AlphaFoldDB" id="A0A2W5EM29"/>
<dbReference type="InterPro" id="IPR000182">
    <property type="entry name" value="GNAT_dom"/>
</dbReference>
<organism evidence="4 5">
    <name type="scientific">Pseudopedobacter saltans</name>
    <dbReference type="NCBI Taxonomy" id="151895"/>
    <lineage>
        <taxon>Bacteria</taxon>
        <taxon>Pseudomonadati</taxon>
        <taxon>Bacteroidota</taxon>
        <taxon>Sphingobacteriia</taxon>
        <taxon>Sphingobacteriales</taxon>
        <taxon>Sphingobacteriaceae</taxon>
        <taxon>Pseudopedobacter</taxon>
    </lineage>
</organism>